<dbReference type="EMBL" id="JAMWBK010000005">
    <property type="protein sequence ID" value="KAJ8904566.1"/>
    <property type="molecule type" value="Genomic_DNA"/>
</dbReference>
<dbReference type="NCBIfam" id="TIGR00174">
    <property type="entry name" value="miaA"/>
    <property type="match status" value="1"/>
</dbReference>
<evidence type="ECO:0000256" key="2">
    <source>
        <dbReference type="ARBA" id="ARBA00005842"/>
    </source>
</evidence>
<accession>A0AAV8UPX4</accession>
<reference evidence="11 12" key="1">
    <citation type="journal article" date="2023" name="Nat. Commun.">
        <title>Origin of minicircular mitochondrial genomes in red algae.</title>
        <authorList>
            <person name="Lee Y."/>
            <person name="Cho C.H."/>
            <person name="Lee Y.M."/>
            <person name="Park S.I."/>
            <person name="Yang J.H."/>
            <person name="West J.A."/>
            <person name="Bhattacharya D."/>
            <person name="Yoon H.S."/>
        </authorList>
    </citation>
    <scope>NUCLEOTIDE SEQUENCE [LARGE SCALE GENOMIC DNA]</scope>
    <source>
        <strain evidence="11 12">CCMP1338</strain>
        <tissue evidence="11">Whole cell</tissue>
    </source>
</reference>
<dbReference type="AlphaFoldDB" id="A0AAV8UPX4"/>
<dbReference type="InterPro" id="IPR039657">
    <property type="entry name" value="Dimethylallyltransferase"/>
</dbReference>
<evidence type="ECO:0000313" key="12">
    <source>
        <dbReference type="Proteomes" id="UP001157974"/>
    </source>
</evidence>
<comment type="similarity">
    <text evidence="2 10">Belongs to the IPP transferase family.</text>
</comment>
<evidence type="ECO:0000256" key="1">
    <source>
        <dbReference type="ARBA" id="ARBA00001946"/>
    </source>
</evidence>
<name>A0AAV8UPX4_9RHOD</name>
<keyword evidence="12" id="KW-1185">Reference proteome</keyword>
<keyword evidence="5" id="KW-0819">tRNA processing</keyword>
<gene>
    <name evidence="11" type="ORF">NDN08_001084</name>
</gene>
<dbReference type="PANTHER" id="PTHR11088:SF60">
    <property type="entry name" value="TRNA DIMETHYLALLYLTRANSFERASE"/>
    <property type="match status" value="1"/>
</dbReference>
<dbReference type="Gene3D" id="3.40.50.300">
    <property type="entry name" value="P-loop containing nucleotide triphosphate hydrolases"/>
    <property type="match status" value="1"/>
</dbReference>
<dbReference type="Proteomes" id="UP001157974">
    <property type="component" value="Unassembled WGS sequence"/>
</dbReference>
<sequence>MDSSAFVPSGAKLGCPRKLRRCRAVSMASDRKVLVISGPTAVGKSSLAIKLAQRLDGEIISADSVQVYRNLDVGSNKPSEEERRTVKHHLIDVALPEEDDYSAGQFFHDARAATQDALGRGKLPIVVGGTSMYVRWFVYGKPPTAESSPEVREQVEREVAEVHGDWNAALNLLSELDKSRAEKLEKNDWYRLKRSLEIIRSSDRTITDLPDVGAAPAAVMPEKSDLDVRCIFLIDSRQALFKRIDERCEIMLAKNGLISEVAELLLENRLRLESSPTRAIGYRQVIEYLLARKLDLEGVEDPKAAFRSFLKVFMSATRQYARKQMQWFRSDKNFLWLPIYPADFEMNYDNLEYEAERLISLDREAFDAEVASSTQTRLRELYSAEGPSMKRYISQPVLITPDGQIERKLLAEVENSAARLRAEEMYIKT</sequence>
<comment type="catalytic activity">
    <reaction evidence="9">
        <text>adenosine(37) in tRNA + dimethylallyl diphosphate = N(6)-dimethylallyladenosine(37) in tRNA + diphosphate</text>
        <dbReference type="Rhea" id="RHEA:26482"/>
        <dbReference type="Rhea" id="RHEA-COMP:10162"/>
        <dbReference type="Rhea" id="RHEA-COMP:10375"/>
        <dbReference type="ChEBI" id="CHEBI:33019"/>
        <dbReference type="ChEBI" id="CHEBI:57623"/>
        <dbReference type="ChEBI" id="CHEBI:74411"/>
        <dbReference type="ChEBI" id="CHEBI:74415"/>
        <dbReference type="EC" id="2.5.1.75"/>
    </reaction>
</comment>
<dbReference type="GO" id="GO:0009691">
    <property type="term" value="P:cytokinin biosynthetic process"/>
    <property type="evidence" value="ECO:0007669"/>
    <property type="project" value="TreeGrafter"/>
</dbReference>
<proteinExistence type="inferred from homology"/>
<dbReference type="GO" id="GO:0052381">
    <property type="term" value="F:tRNA dimethylallyltransferase activity"/>
    <property type="evidence" value="ECO:0007669"/>
    <property type="project" value="UniProtKB-EC"/>
</dbReference>
<evidence type="ECO:0000256" key="8">
    <source>
        <dbReference type="ARBA" id="ARBA00022842"/>
    </source>
</evidence>
<dbReference type="SUPFAM" id="SSF52540">
    <property type="entry name" value="P-loop containing nucleoside triphosphate hydrolases"/>
    <property type="match status" value="1"/>
</dbReference>
<evidence type="ECO:0000256" key="5">
    <source>
        <dbReference type="ARBA" id="ARBA00022694"/>
    </source>
</evidence>
<dbReference type="Gene3D" id="1.10.20.140">
    <property type="match status" value="1"/>
</dbReference>
<dbReference type="GO" id="GO:0005524">
    <property type="term" value="F:ATP binding"/>
    <property type="evidence" value="ECO:0007669"/>
    <property type="project" value="UniProtKB-KW"/>
</dbReference>
<evidence type="ECO:0000256" key="10">
    <source>
        <dbReference type="RuleBase" id="RU003785"/>
    </source>
</evidence>
<keyword evidence="6 10" id="KW-0547">Nucleotide-binding</keyword>
<protein>
    <recommendedName>
        <fullName evidence="3">tRNA dimethylallyltransferase</fullName>
        <ecNumber evidence="3">2.5.1.75</ecNumber>
    </recommendedName>
</protein>
<organism evidence="11 12">
    <name type="scientific">Rhodosorus marinus</name>
    <dbReference type="NCBI Taxonomy" id="101924"/>
    <lineage>
        <taxon>Eukaryota</taxon>
        <taxon>Rhodophyta</taxon>
        <taxon>Stylonematophyceae</taxon>
        <taxon>Stylonematales</taxon>
        <taxon>Stylonemataceae</taxon>
        <taxon>Rhodosorus</taxon>
    </lineage>
</organism>
<evidence type="ECO:0000256" key="9">
    <source>
        <dbReference type="ARBA" id="ARBA00049563"/>
    </source>
</evidence>
<keyword evidence="4 10" id="KW-0808">Transferase</keyword>
<dbReference type="EC" id="2.5.1.75" evidence="3"/>
<evidence type="ECO:0000256" key="3">
    <source>
        <dbReference type="ARBA" id="ARBA00012665"/>
    </source>
</evidence>
<dbReference type="InterPro" id="IPR027417">
    <property type="entry name" value="P-loop_NTPase"/>
</dbReference>
<evidence type="ECO:0000256" key="6">
    <source>
        <dbReference type="ARBA" id="ARBA00022741"/>
    </source>
</evidence>
<comment type="caution">
    <text evidence="11">The sequence shown here is derived from an EMBL/GenBank/DDBJ whole genome shotgun (WGS) entry which is preliminary data.</text>
</comment>
<keyword evidence="7 10" id="KW-0067">ATP-binding</keyword>
<evidence type="ECO:0000313" key="11">
    <source>
        <dbReference type="EMBL" id="KAJ8904566.1"/>
    </source>
</evidence>
<evidence type="ECO:0000256" key="7">
    <source>
        <dbReference type="ARBA" id="ARBA00022840"/>
    </source>
</evidence>
<keyword evidence="8" id="KW-0460">Magnesium</keyword>
<dbReference type="PANTHER" id="PTHR11088">
    <property type="entry name" value="TRNA DIMETHYLALLYLTRANSFERASE"/>
    <property type="match status" value="1"/>
</dbReference>
<comment type="cofactor">
    <cofactor evidence="1">
        <name>Mg(2+)</name>
        <dbReference type="ChEBI" id="CHEBI:18420"/>
    </cofactor>
</comment>
<dbReference type="HAMAP" id="MF_00185">
    <property type="entry name" value="IPP_trans"/>
    <property type="match status" value="1"/>
</dbReference>
<evidence type="ECO:0000256" key="4">
    <source>
        <dbReference type="ARBA" id="ARBA00022679"/>
    </source>
</evidence>
<dbReference type="Pfam" id="PF01715">
    <property type="entry name" value="IPPT"/>
    <property type="match status" value="1"/>
</dbReference>
<dbReference type="InterPro" id="IPR018022">
    <property type="entry name" value="IPT"/>
</dbReference>
<dbReference type="GO" id="GO:0006400">
    <property type="term" value="P:tRNA modification"/>
    <property type="evidence" value="ECO:0007669"/>
    <property type="project" value="TreeGrafter"/>
</dbReference>